<gene>
    <name evidence="1" type="ORF">NCTC13296_04174</name>
</gene>
<name>A0A379PQA6_9NOCA</name>
<protein>
    <submittedName>
        <fullName evidence="1">Uncharacterized protein</fullName>
    </submittedName>
</protein>
<accession>A0A379PQA6</accession>
<dbReference type="EMBL" id="UGVI01000002">
    <property type="protein sequence ID" value="SUF08977.1"/>
    <property type="molecule type" value="Genomic_DNA"/>
</dbReference>
<dbReference type="RefSeq" id="WP_245207992.1">
    <property type="nucleotide sequence ID" value="NZ_LPZN01000078.1"/>
</dbReference>
<reference evidence="1 2" key="1">
    <citation type="submission" date="2018-06" db="EMBL/GenBank/DDBJ databases">
        <authorList>
            <consortium name="Pathogen Informatics"/>
            <person name="Doyle S."/>
        </authorList>
    </citation>
    <scope>NUCLEOTIDE SEQUENCE [LARGE SCALE GENOMIC DNA]</scope>
    <source>
        <strain evidence="1 2">NCTC13296</strain>
    </source>
</reference>
<evidence type="ECO:0000313" key="1">
    <source>
        <dbReference type="EMBL" id="SUF08977.1"/>
    </source>
</evidence>
<organism evidence="1 2">
    <name type="scientific">Rhodococcus gordoniae</name>
    <dbReference type="NCBI Taxonomy" id="223392"/>
    <lineage>
        <taxon>Bacteria</taxon>
        <taxon>Bacillati</taxon>
        <taxon>Actinomycetota</taxon>
        <taxon>Actinomycetes</taxon>
        <taxon>Mycobacteriales</taxon>
        <taxon>Nocardiaceae</taxon>
        <taxon>Rhodococcus</taxon>
    </lineage>
</organism>
<dbReference type="AlphaFoldDB" id="A0A379PQA6"/>
<evidence type="ECO:0000313" key="2">
    <source>
        <dbReference type="Proteomes" id="UP000254569"/>
    </source>
</evidence>
<dbReference type="Proteomes" id="UP000254569">
    <property type="component" value="Unassembled WGS sequence"/>
</dbReference>
<proteinExistence type="predicted"/>
<keyword evidence="2" id="KW-1185">Reference proteome</keyword>
<sequence length="478" mass="53208">MTDMIELLTTRFAEPIAVYRDLLRGLAATGEPSYRQSVLLDTHPVEGPSLTTPHLRIQVSYSYQDADELGSFPADMRPVCVRIHVQGYPDKYPDRQAAGSDLVHDYPAVEPEAWARAVLGRQWSDYAYQMIRRTDVDRRMRTNLSYTQPLFVVFVASDGTPVLAPDNIAWNRVWLKVIDARKLDPDPESKALRDHIARVGPYAPTAGIRHPDTESDGGWRLEVTGVPLDRLTDTAAETVRALRNGIRVRGRIAKQFRPIRLHVELDHAVVYFKWARNPNTFAVTMYPPQTGDELAGPPWHTPAAVAGTMISRWQEELCTGLLVRGTRRRDGDTIYISAPPSDPVGQDYWVSEVALHERSGVWLAREGLDIDRPLEWKNAGVLAVWIQAKVNNAVGRPYVGHAAARWSGEATAHLEVLETVPGTAETVAAQLAHRITHMLADLGAETITASVENEYFTELGYTTRPGQSGMVLDVASMP</sequence>